<accession>A0AAQ3KA11</accession>
<dbReference type="Proteomes" id="UP001327560">
    <property type="component" value="Chromosome 4"/>
</dbReference>
<dbReference type="EMBL" id="CP136893">
    <property type="protein sequence ID" value="WOL04983.1"/>
    <property type="molecule type" value="Genomic_DNA"/>
</dbReference>
<evidence type="ECO:0000259" key="3">
    <source>
        <dbReference type="Pfam" id="PF03372"/>
    </source>
</evidence>
<dbReference type="SUPFAM" id="SSF56219">
    <property type="entry name" value="DNase I-like"/>
    <property type="match status" value="1"/>
</dbReference>
<dbReference type="Pfam" id="PF00078">
    <property type="entry name" value="RVT_1"/>
    <property type="match status" value="1"/>
</dbReference>
<reference evidence="4 5" key="1">
    <citation type="submission" date="2023-10" db="EMBL/GenBank/DDBJ databases">
        <title>Chromosome-scale genome assembly provides insights into flower coloration mechanisms of Canna indica.</title>
        <authorList>
            <person name="Li C."/>
        </authorList>
    </citation>
    <scope>NUCLEOTIDE SEQUENCE [LARGE SCALE GENOMIC DNA]</scope>
    <source>
        <tissue evidence="4">Flower</tissue>
    </source>
</reference>
<gene>
    <name evidence="4" type="ORF">Cni_G13706</name>
</gene>
<evidence type="ECO:0000313" key="4">
    <source>
        <dbReference type="EMBL" id="WOL04983.1"/>
    </source>
</evidence>
<dbReference type="GO" id="GO:0003824">
    <property type="term" value="F:catalytic activity"/>
    <property type="evidence" value="ECO:0007669"/>
    <property type="project" value="InterPro"/>
</dbReference>
<dbReference type="InterPro" id="IPR000477">
    <property type="entry name" value="RT_dom"/>
</dbReference>
<feature type="domain" description="Reverse transcriptase" evidence="2">
    <location>
        <begin position="462"/>
        <end position="575"/>
    </location>
</feature>
<protein>
    <recommendedName>
        <fullName evidence="6">Reverse transcriptase domain-containing protein</fullName>
    </recommendedName>
</protein>
<dbReference type="Gene3D" id="3.60.10.10">
    <property type="entry name" value="Endonuclease/exonuclease/phosphatase"/>
    <property type="match status" value="1"/>
</dbReference>
<evidence type="ECO:0000259" key="2">
    <source>
        <dbReference type="Pfam" id="PF00078"/>
    </source>
</evidence>
<feature type="region of interest" description="Disordered" evidence="1">
    <location>
        <begin position="22"/>
        <end position="94"/>
    </location>
</feature>
<dbReference type="PANTHER" id="PTHR33710:SF79">
    <property type="entry name" value="OS06G0205337 PROTEIN"/>
    <property type="match status" value="1"/>
</dbReference>
<name>A0AAQ3KA11_9LILI</name>
<feature type="compositionally biased region" description="Polar residues" evidence="1">
    <location>
        <begin position="22"/>
        <end position="37"/>
    </location>
</feature>
<dbReference type="InterPro" id="IPR036691">
    <property type="entry name" value="Endo/exonu/phosph_ase_sf"/>
</dbReference>
<dbReference type="PANTHER" id="PTHR33710">
    <property type="entry name" value="BNAC02G09200D PROTEIN"/>
    <property type="match status" value="1"/>
</dbReference>
<sequence length="597" mass="68180">MHASTINKQQVVNVASLLSSFNMGSSHPHSQSKSTNEPSHRKRHSLDPPSPHQTNLVASDQAPSASNIHSDPSKNRAKATKRRRDETLREVNPLSKKRTCSSLTGYNSEQVLAASLNSSPPPLAMNTIIWNCQGMGNPLTIRHLKNIYSLNSPECIFLSEIKQDGSIFKKFLRKCIFDELFIVPSQGTAGGLTLAWKQHINIHIIASSLYFIQAHITNLDGLPQWQLIGLHLHHEITTRITQFHELSSIIHSRSCPILIGGDFNVILCPEDKAGGASFHSNMVEDMQEFINSGYMLEFPTAGPPFTSSNRLSHPNFIEKVLDRFLANSDWHEDRDNWQAIHLDVIGSDHRSILLQPFGYRRKKAPFKFNKCWNSLPQVHEIITHIWQSTIFGSPQYQVHMKLKAIRATLIHWSKENKLNSQNQSLIANLITEVAASFFRNRRILKSINHTHIAMISKVKSPQEMTDIRPITLSNFTYNIFSKILVHRVQPIMDLLISDNQSAFIKNRRIFDNIPLSHELNHYLQSKQYSRSHEMAVKLDMSKAFDRLEWSFISSILTAMGFHKNFIKLILQCIQTVSYFVLIDGHQHLLEQTTQKNY</sequence>
<evidence type="ECO:0008006" key="6">
    <source>
        <dbReference type="Google" id="ProtNLM"/>
    </source>
</evidence>
<evidence type="ECO:0000256" key="1">
    <source>
        <dbReference type="SAM" id="MobiDB-lite"/>
    </source>
</evidence>
<dbReference type="InterPro" id="IPR005135">
    <property type="entry name" value="Endo/exonuclease/phosphatase"/>
</dbReference>
<feature type="compositionally biased region" description="Polar residues" evidence="1">
    <location>
        <begin position="52"/>
        <end position="70"/>
    </location>
</feature>
<keyword evidence="5" id="KW-1185">Reference proteome</keyword>
<organism evidence="4 5">
    <name type="scientific">Canna indica</name>
    <name type="common">Indian-shot</name>
    <dbReference type="NCBI Taxonomy" id="4628"/>
    <lineage>
        <taxon>Eukaryota</taxon>
        <taxon>Viridiplantae</taxon>
        <taxon>Streptophyta</taxon>
        <taxon>Embryophyta</taxon>
        <taxon>Tracheophyta</taxon>
        <taxon>Spermatophyta</taxon>
        <taxon>Magnoliopsida</taxon>
        <taxon>Liliopsida</taxon>
        <taxon>Zingiberales</taxon>
        <taxon>Cannaceae</taxon>
        <taxon>Canna</taxon>
    </lineage>
</organism>
<evidence type="ECO:0000313" key="5">
    <source>
        <dbReference type="Proteomes" id="UP001327560"/>
    </source>
</evidence>
<dbReference type="AlphaFoldDB" id="A0AAQ3KA11"/>
<feature type="domain" description="Endonuclease/exonuclease/phosphatase" evidence="3">
    <location>
        <begin position="130"/>
        <end position="349"/>
    </location>
</feature>
<dbReference type="Pfam" id="PF03372">
    <property type="entry name" value="Exo_endo_phos"/>
    <property type="match status" value="1"/>
</dbReference>
<proteinExistence type="predicted"/>